<dbReference type="InterPro" id="IPR006015">
    <property type="entry name" value="Universal_stress_UspA"/>
</dbReference>
<evidence type="ECO:0000313" key="4">
    <source>
        <dbReference type="Proteomes" id="UP000288227"/>
    </source>
</evidence>
<dbReference type="Proteomes" id="UP000288227">
    <property type="component" value="Unassembled WGS sequence"/>
</dbReference>
<feature type="domain" description="UspA" evidence="2">
    <location>
        <begin position="6"/>
        <end position="147"/>
    </location>
</feature>
<proteinExistence type="inferred from homology"/>
<comment type="similarity">
    <text evidence="1">Belongs to the universal stress protein A family.</text>
</comment>
<dbReference type="Gene3D" id="3.40.50.620">
    <property type="entry name" value="HUPs"/>
    <property type="match status" value="2"/>
</dbReference>
<dbReference type="Pfam" id="PF00582">
    <property type="entry name" value="Usp"/>
    <property type="match status" value="2"/>
</dbReference>
<dbReference type="CDD" id="cd00293">
    <property type="entry name" value="USP-like"/>
    <property type="match status" value="1"/>
</dbReference>
<name>A0A401U5H0_9BACT</name>
<evidence type="ECO:0000259" key="2">
    <source>
        <dbReference type="Pfam" id="PF00582"/>
    </source>
</evidence>
<dbReference type="EMBL" id="BHXQ01000001">
    <property type="protein sequence ID" value="GCC50125.1"/>
    <property type="molecule type" value="Genomic_DNA"/>
</dbReference>
<protein>
    <submittedName>
        <fullName evidence="3">Universal stress protein</fullName>
    </submittedName>
</protein>
<accession>A0A401U5H0</accession>
<dbReference type="PANTHER" id="PTHR46268:SF6">
    <property type="entry name" value="UNIVERSAL STRESS PROTEIN UP12"/>
    <property type="match status" value="1"/>
</dbReference>
<gene>
    <name evidence="3" type="ORF">SanaruYs_03400</name>
</gene>
<evidence type="ECO:0000256" key="1">
    <source>
        <dbReference type="ARBA" id="ARBA00008791"/>
    </source>
</evidence>
<dbReference type="InterPro" id="IPR014729">
    <property type="entry name" value="Rossmann-like_a/b/a_fold"/>
</dbReference>
<dbReference type="OrthoDB" id="9788959at2"/>
<evidence type="ECO:0000313" key="3">
    <source>
        <dbReference type="EMBL" id="GCC50125.1"/>
    </source>
</evidence>
<dbReference type="PANTHER" id="PTHR46268">
    <property type="entry name" value="STRESS RESPONSE PROTEIN NHAX"/>
    <property type="match status" value="1"/>
</dbReference>
<sequence>MEAYEIRKILVPVDFSPIASNALETAIAMCKRQLSTLTLIYVIENSYLLFPPEAGGAGAEVFPKLQKDANDNLANLCKELRVKHDIVINHIVQAGNPADEICRWALHKKYDLVVMGTHGASGLREFFLGSNAYRVVKNAPCPVMTIPGTQQWLDFKKILFPIRMVPHALDKYEYVRPIIRKNSSTLLVAGIVKKNDTGDFIEMKKLVDTVRNRITEDDVECNSEVHNCENVAREVLDIANAVKTDLIVITATLDNSLKDFFLGPYTQDIVNHAKVPVLSIRPQQGIDPNVEMESITSTSLPLQPWALS</sequence>
<dbReference type="InterPro" id="IPR006016">
    <property type="entry name" value="UspA"/>
</dbReference>
<keyword evidence="4" id="KW-1185">Reference proteome</keyword>
<dbReference type="SUPFAM" id="SSF52402">
    <property type="entry name" value="Adenine nucleotide alpha hydrolases-like"/>
    <property type="match status" value="2"/>
</dbReference>
<organism evidence="3 4">
    <name type="scientific">Chryseotalea sanaruensis</name>
    <dbReference type="NCBI Taxonomy" id="2482724"/>
    <lineage>
        <taxon>Bacteria</taxon>
        <taxon>Pseudomonadati</taxon>
        <taxon>Bacteroidota</taxon>
        <taxon>Cytophagia</taxon>
        <taxon>Cytophagales</taxon>
        <taxon>Chryseotaleaceae</taxon>
        <taxon>Chryseotalea</taxon>
    </lineage>
</organism>
<dbReference type="RefSeq" id="WP_127120780.1">
    <property type="nucleotide sequence ID" value="NZ_BHXQ01000001.1"/>
</dbReference>
<dbReference type="PRINTS" id="PR01438">
    <property type="entry name" value="UNVRSLSTRESS"/>
</dbReference>
<feature type="domain" description="UspA" evidence="2">
    <location>
        <begin position="229"/>
        <end position="281"/>
    </location>
</feature>
<reference evidence="3 4" key="1">
    <citation type="submission" date="2018-11" db="EMBL/GenBank/DDBJ databases">
        <title>Chryseotalea sanarue gen. nov., sp., nov., a member of the family Cytophagaceae, isolated from a brackish lake in Hamamatsu Japan.</title>
        <authorList>
            <person name="Maejima Y."/>
            <person name="Iino T."/>
            <person name="Muraguchi Y."/>
            <person name="Fukuda K."/>
            <person name="Ohkuma M."/>
            <person name="Moriuchi R."/>
            <person name="Dohra H."/>
            <person name="Kimbara K."/>
            <person name="Shintani M."/>
        </authorList>
    </citation>
    <scope>NUCLEOTIDE SEQUENCE [LARGE SCALE GENOMIC DNA]</scope>
    <source>
        <strain evidence="3 4">Ys</strain>
    </source>
</reference>
<dbReference type="AlphaFoldDB" id="A0A401U5H0"/>
<comment type="caution">
    <text evidence="3">The sequence shown here is derived from an EMBL/GenBank/DDBJ whole genome shotgun (WGS) entry which is preliminary data.</text>
</comment>